<sequence length="77" mass="9412">FPFLLTVTEIGYRALLPTKRNIGKLQIWFVVPYYLYIIYVSWASTRLSTFLCLLNRLHHWVRRNRFQCHLRPENETK</sequence>
<accession>A0AAN8FNY9</accession>
<keyword evidence="1" id="KW-0812">Transmembrane</keyword>
<feature type="non-terminal residue" evidence="2">
    <location>
        <position position="1"/>
    </location>
</feature>
<evidence type="ECO:0000256" key="1">
    <source>
        <dbReference type="SAM" id="Phobius"/>
    </source>
</evidence>
<organism evidence="2 3">
    <name type="scientific">Trichostrongylus colubriformis</name>
    <name type="common">Black scour worm</name>
    <dbReference type="NCBI Taxonomy" id="6319"/>
    <lineage>
        <taxon>Eukaryota</taxon>
        <taxon>Metazoa</taxon>
        <taxon>Ecdysozoa</taxon>
        <taxon>Nematoda</taxon>
        <taxon>Chromadorea</taxon>
        <taxon>Rhabditida</taxon>
        <taxon>Rhabditina</taxon>
        <taxon>Rhabditomorpha</taxon>
        <taxon>Strongyloidea</taxon>
        <taxon>Trichostrongylidae</taxon>
        <taxon>Trichostrongylus</taxon>
    </lineage>
</organism>
<keyword evidence="3" id="KW-1185">Reference proteome</keyword>
<dbReference type="AlphaFoldDB" id="A0AAN8FNY9"/>
<reference evidence="2 3" key="1">
    <citation type="submission" date="2019-10" db="EMBL/GenBank/DDBJ databases">
        <title>Assembly and Annotation for the nematode Trichostrongylus colubriformis.</title>
        <authorList>
            <person name="Martin J."/>
        </authorList>
    </citation>
    <scope>NUCLEOTIDE SEQUENCE [LARGE SCALE GENOMIC DNA]</scope>
    <source>
        <strain evidence="2">G859</strain>
        <tissue evidence="2">Whole worm</tissue>
    </source>
</reference>
<dbReference type="Proteomes" id="UP001331761">
    <property type="component" value="Unassembled WGS sequence"/>
</dbReference>
<feature type="transmembrane region" description="Helical" evidence="1">
    <location>
        <begin position="33"/>
        <end position="54"/>
    </location>
</feature>
<gene>
    <name evidence="2" type="ORF">GCK32_004461</name>
</gene>
<evidence type="ECO:0000313" key="3">
    <source>
        <dbReference type="Proteomes" id="UP001331761"/>
    </source>
</evidence>
<protein>
    <submittedName>
        <fullName evidence="2">Uncharacterized protein</fullName>
    </submittedName>
</protein>
<name>A0AAN8FNY9_TRICO</name>
<comment type="caution">
    <text evidence="2">The sequence shown here is derived from an EMBL/GenBank/DDBJ whole genome shotgun (WGS) entry which is preliminary data.</text>
</comment>
<keyword evidence="1" id="KW-0472">Membrane</keyword>
<dbReference type="EMBL" id="WIXE01022102">
    <property type="protein sequence ID" value="KAK5967793.1"/>
    <property type="molecule type" value="Genomic_DNA"/>
</dbReference>
<keyword evidence="1" id="KW-1133">Transmembrane helix</keyword>
<proteinExistence type="predicted"/>
<evidence type="ECO:0000313" key="2">
    <source>
        <dbReference type="EMBL" id="KAK5967793.1"/>
    </source>
</evidence>